<evidence type="ECO:0008006" key="4">
    <source>
        <dbReference type="Google" id="ProtNLM"/>
    </source>
</evidence>
<feature type="region of interest" description="Disordered" evidence="1">
    <location>
        <begin position="322"/>
        <end position="346"/>
    </location>
</feature>
<evidence type="ECO:0000313" key="2">
    <source>
        <dbReference type="EMBL" id="KAK0392614.1"/>
    </source>
</evidence>
<dbReference type="GO" id="GO:0033615">
    <property type="term" value="P:mitochondrial proton-transporting ATP synthase complex assembly"/>
    <property type="evidence" value="ECO:0007669"/>
    <property type="project" value="TreeGrafter"/>
</dbReference>
<dbReference type="Pfam" id="PF05176">
    <property type="entry name" value="ATP-synt_10"/>
    <property type="match status" value="1"/>
</dbReference>
<dbReference type="PANTHER" id="PTHR28106">
    <property type="entry name" value="MITOCHONDRIAL ATPASE COMPLEX SUBUNIT ATP10"/>
    <property type="match status" value="1"/>
</dbReference>
<dbReference type="AlphaFoldDB" id="A0AA39LD52"/>
<dbReference type="EMBL" id="JAPDFR010000001">
    <property type="protein sequence ID" value="KAK0392614.1"/>
    <property type="molecule type" value="Genomic_DNA"/>
</dbReference>
<feature type="compositionally biased region" description="Basic and acidic residues" evidence="1">
    <location>
        <begin position="335"/>
        <end position="346"/>
    </location>
</feature>
<sequence length="346" mass="39212">MASRRLGLALRLRSSPEPFTCLLCQQSRRSLTTTAHRLATPQKVGSGAELDPKRKVAGVPIEAPRSYGKRIDGDFKPMPLPRPIGMTAPPQPGENTGLDARSLKERRADFVDWDKHLARRQELTASLARPYFRDWGNLKYHEGKSFLAPPRLFKAEMALFFPNLFGRTLLKTDKEPHDTTPLLRGKASVVTIFSSQWSENQVNSFVSREANPALHEVLGQEKLAQRVSVHVEENTARAWLVKMFMGSLRRKNPEKDWNKYFFVRGGITDHIRESIGLLNSKVGYTYLVDQHCRIRWAGSGPSEPEEREGLAKGLRRLAREIEKESSLPSSAREQLPAKRHLENKAT</sequence>
<gene>
    <name evidence="2" type="ORF">NLU13_2109</name>
</gene>
<dbReference type="GO" id="GO:0005743">
    <property type="term" value="C:mitochondrial inner membrane"/>
    <property type="evidence" value="ECO:0007669"/>
    <property type="project" value="TreeGrafter"/>
</dbReference>
<dbReference type="Proteomes" id="UP001175261">
    <property type="component" value="Unassembled WGS sequence"/>
</dbReference>
<dbReference type="InterPro" id="IPR007849">
    <property type="entry name" value="ATP10"/>
</dbReference>
<keyword evidence="3" id="KW-1185">Reference proteome</keyword>
<evidence type="ECO:0000313" key="3">
    <source>
        <dbReference type="Proteomes" id="UP001175261"/>
    </source>
</evidence>
<reference evidence="2" key="1">
    <citation type="submission" date="2022-10" db="EMBL/GenBank/DDBJ databases">
        <title>Determination and structural analysis of whole genome sequence of Sarocladium strictum F4-1.</title>
        <authorList>
            <person name="Hu L."/>
            <person name="Jiang Y."/>
        </authorList>
    </citation>
    <scope>NUCLEOTIDE SEQUENCE</scope>
    <source>
        <strain evidence="2">F4-1</strain>
    </source>
</reference>
<protein>
    <recommendedName>
        <fullName evidence="4">Mitochondrial ATPase complex subunit ATP10</fullName>
    </recommendedName>
</protein>
<organism evidence="2 3">
    <name type="scientific">Sarocladium strictum</name>
    <name type="common">Black bundle disease fungus</name>
    <name type="synonym">Acremonium strictum</name>
    <dbReference type="NCBI Taxonomy" id="5046"/>
    <lineage>
        <taxon>Eukaryota</taxon>
        <taxon>Fungi</taxon>
        <taxon>Dikarya</taxon>
        <taxon>Ascomycota</taxon>
        <taxon>Pezizomycotina</taxon>
        <taxon>Sordariomycetes</taxon>
        <taxon>Hypocreomycetidae</taxon>
        <taxon>Hypocreales</taxon>
        <taxon>Sarocladiaceae</taxon>
        <taxon>Sarocladium</taxon>
    </lineage>
</organism>
<name>A0AA39LD52_SARSR</name>
<accession>A0AA39LD52</accession>
<evidence type="ECO:0000256" key="1">
    <source>
        <dbReference type="SAM" id="MobiDB-lite"/>
    </source>
</evidence>
<dbReference type="PANTHER" id="PTHR28106:SF1">
    <property type="entry name" value="MITOCHONDRIAL ATPASE COMPLEX SUBUNIT ATP10"/>
    <property type="match status" value="1"/>
</dbReference>
<comment type="caution">
    <text evidence="2">The sequence shown here is derived from an EMBL/GenBank/DDBJ whole genome shotgun (WGS) entry which is preliminary data.</text>
</comment>
<proteinExistence type="predicted"/>